<dbReference type="EMBL" id="SHPM01000015">
    <property type="protein sequence ID" value="TCD74955.1"/>
    <property type="molecule type" value="Genomic_DNA"/>
</dbReference>
<feature type="region of interest" description="Disordered" evidence="2">
    <location>
        <begin position="1"/>
        <end position="23"/>
    </location>
</feature>
<dbReference type="RefSeq" id="WP_012578110.1">
    <property type="nucleotide sequence ID" value="NZ_CP049768.1"/>
</dbReference>
<dbReference type="EMBL" id="CP049772">
    <property type="protein sequence ID" value="UNL81366.1"/>
    <property type="molecule type" value="Genomic_DNA"/>
</dbReference>
<reference evidence="3 5" key="1">
    <citation type="journal article" date="2018" name="Sci. Rep.">
        <title>Genomic diversity and distribution of Bifidobacterium longum subsp. longum across the human lifespan.</title>
        <authorList>
            <person name="Odamaki T."/>
            <person name="Bottacini F."/>
            <person name="Kato K."/>
            <person name="Mitsuyama E."/>
            <person name="Yoshida K."/>
            <person name="Horigome A."/>
            <person name="Xiao J.Z."/>
            <person name="van Sinderen D."/>
        </authorList>
    </citation>
    <scope>NUCLEOTIDE SEQUENCE [LARGE SCALE GENOMIC DNA]</scope>
    <source>
        <strain evidence="3 5">MCC10002</strain>
    </source>
</reference>
<gene>
    <name evidence="4" type="ORF">G8B11_02840</name>
    <name evidence="3" type="ORF">MCC10002_0671</name>
</gene>
<dbReference type="AlphaFoldDB" id="A0A4R0S6L7"/>
<reference evidence="4" key="3">
    <citation type="submission" date="2020-02" db="EMBL/GenBank/DDBJ databases">
        <title>The Isolation and identification of Lactobacillus and Bifidobacterium species from dairy as potential probiotics for calf scour mitigation.</title>
        <authorList>
            <person name="Dhadda K."/>
            <person name="Guan L."/>
            <person name="Chen Y."/>
            <person name="Malmuthuge N."/>
        </authorList>
    </citation>
    <scope>NUCLEOTIDE SEQUENCE</scope>
    <source>
        <strain evidence="4">B1</strain>
    </source>
</reference>
<organism evidence="3 5">
    <name type="scientific">Bifidobacterium longum subsp. longum</name>
    <dbReference type="NCBI Taxonomy" id="1679"/>
    <lineage>
        <taxon>Bacteria</taxon>
        <taxon>Bacillati</taxon>
        <taxon>Actinomycetota</taxon>
        <taxon>Actinomycetes</taxon>
        <taxon>Bifidobacteriales</taxon>
        <taxon>Bifidobacteriaceae</taxon>
        <taxon>Bifidobacterium</taxon>
    </lineage>
</organism>
<evidence type="ECO:0000313" key="3">
    <source>
        <dbReference type="EMBL" id="TCD74955.1"/>
    </source>
</evidence>
<name>A0A4R0S6L7_BIFLL</name>
<dbReference type="Proteomes" id="UP000829452">
    <property type="component" value="Chromosome"/>
</dbReference>
<feature type="compositionally biased region" description="Polar residues" evidence="2">
    <location>
        <begin position="1"/>
        <end position="15"/>
    </location>
</feature>
<evidence type="ECO:0000313" key="4">
    <source>
        <dbReference type="EMBL" id="UNL81366.1"/>
    </source>
</evidence>
<dbReference type="Proteomes" id="UP000293701">
    <property type="component" value="Unassembled WGS sequence"/>
</dbReference>
<accession>A0A4R0S6L7</accession>
<evidence type="ECO:0000256" key="1">
    <source>
        <dbReference type="SAM" id="Coils"/>
    </source>
</evidence>
<proteinExistence type="predicted"/>
<reference evidence="3" key="2">
    <citation type="submission" date="2019-02" db="EMBL/GenBank/DDBJ databases">
        <authorList>
            <person name="Odamaki T."/>
        </authorList>
    </citation>
    <scope>NUCLEOTIDE SEQUENCE</scope>
    <source>
        <strain evidence="3">MCC10002</strain>
    </source>
</reference>
<sequence length="154" mass="16951">MAENQQSGQEPNGESQDIDYKAKYEEAIAHSREWEKRAKANKTAADELEQLKQSQMSDAEKAAAKTAKLQKELEELKAEKQSNAWRSQVASETGLPANLITGSTLEEMQANAKSISEYVAAQTGRKLPEVKNPGKQPDVAPNDLLQFASNVFSN</sequence>
<evidence type="ECO:0000256" key="2">
    <source>
        <dbReference type="SAM" id="MobiDB-lite"/>
    </source>
</evidence>
<evidence type="ECO:0000313" key="5">
    <source>
        <dbReference type="Proteomes" id="UP000293701"/>
    </source>
</evidence>
<protein>
    <submittedName>
        <fullName evidence="4">DUF4355 domain-containing protein</fullName>
    </submittedName>
</protein>
<feature type="coiled-coil region" evidence="1">
    <location>
        <begin position="45"/>
        <end position="79"/>
    </location>
</feature>
<keyword evidence="1" id="KW-0175">Coiled coil</keyword>